<comment type="subunit">
    <text evidence="10">Homodimer. Heterotetramer of two MnmE and two MnmG subunits.</text>
</comment>
<comment type="similarity">
    <text evidence="1 10 11">Belongs to the TRAFAC class TrmE-Era-EngA-EngB-Septin-like GTPase superfamily. TrmE GTPase family.</text>
</comment>
<comment type="function">
    <text evidence="10">Exhibits a very high intrinsic GTPase hydrolysis rate. Involved in the addition of a carboxymethylaminomethyl (cmnm) group at the wobble position (U34) of certain tRNAs, forming tRNA-cmnm(5)s(2)U34.</text>
</comment>
<dbReference type="InterPro" id="IPR025867">
    <property type="entry name" value="MnmE_helical"/>
</dbReference>
<keyword evidence="4 10" id="KW-0479">Metal-binding</keyword>
<dbReference type="Pfam" id="PF01926">
    <property type="entry name" value="MMR_HSR1"/>
    <property type="match status" value="1"/>
</dbReference>
<dbReference type="InterPro" id="IPR004520">
    <property type="entry name" value="GTPase_MnmE"/>
</dbReference>
<dbReference type="InterPro" id="IPR031168">
    <property type="entry name" value="G_TrmE"/>
</dbReference>
<keyword evidence="3 10" id="KW-0819">tRNA processing</keyword>
<comment type="caution">
    <text evidence="13">The sequence shown here is derived from an EMBL/GenBank/DDBJ whole genome shotgun (WGS) entry which is preliminary data.</text>
</comment>
<dbReference type="EMBL" id="VULZ01000016">
    <property type="protein sequence ID" value="MSS15846.1"/>
    <property type="molecule type" value="Genomic_DNA"/>
</dbReference>
<dbReference type="GO" id="GO:0005829">
    <property type="term" value="C:cytosol"/>
    <property type="evidence" value="ECO:0007669"/>
    <property type="project" value="TreeGrafter"/>
</dbReference>
<feature type="binding site" evidence="10">
    <location>
        <position position="250"/>
    </location>
    <ligand>
        <name>K(+)</name>
        <dbReference type="ChEBI" id="CHEBI:29103"/>
    </ligand>
</feature>
<keyword evidence="5 10" id="KW-0547">Nucleotide-binding</keyword>
<evidence type="ECO:0000256" key="5">
    <source>
        <dbReference type="ARBA" id="ARBA00022741"/>
    </source>
</evidence>
<gene>
    <name evidence="10 13" type="primary">mnmE</name>
    <name evidence="10" type="synonym">trmE</name>
    <name evidence="13" type="ORF">FYJ35_12535</name>
</gene>
<evidence type="ECO:0000256" key="8">
    <source>
        <dbReference type="ARBA" id="ARBA00022958"/>
    </source>
</evidence>
<feature type="domain" description="TrmE-type G" evidence="12">
    <location>
        <begin position="240"/>
        <end position="405"/>
    </location>
</feature>
<dbReference type="CDD" id="cd04164">
    <property type="entry name" value="trmE"/>
    <property type="match status" value="1"/>
</dbReference>
<feature type="binding site" evidence="10">
    <location>
        <begin position="269"/>
        <end position="275"/>
    </location>
    <ligand>
        <name>GTP</name>
        <dbReference type="ChEBI" id="CHEBI:37565"/>
    </ligand>
</feature>
<dbReference type="GO" id="GO:0046872">
    <property type="term" value="F:metal ion binding"/>
    <property type="evidence" value="ECO:0007669"/>
    <property type="project" value="UniProtKB-KW"/>
</dbReference>
<keyword evidence="8 10" id="KW-0630">Potassium</keyword>
<keyword evidence="6 10" id="KW-0378">Hydrolase</keyword>
<organism evidence="13 14">
    <name type="scientific">Porcincola intestinalis</name>
    <dbReference type="NCBI Taxonomy" id="2606632"/>
    <lineage>
        <taxon>Bacteria</taxon>
        <taxon>Bacillati</taxon>
        <taxon>Bacillota</taxon>
        <taxon>Clostridia</taxon>
        <taxon>Lachnospirales</taxon>
        <taxon>Lachnospiraceae</taxon>
        <taxon>Porcincola</taxon>
    </lineage>
</organism>
<protein>
    <recommendedName>
        <fullName evidence="10">tRNA modification GTPase MnmE</fullName>
        <ecNumber evidence="10">3.6.-.-</ecNumber>
    </recommendedName>
</protein>
<dbReference type="SUPFAM" id="SSF52540">
    <property type="entry name" value="P-loop containing nucleoside triphosphate hydrolases"/>
    <property type="match status" value="1"/>
</dbReference>
<feature type="binding site" evidence="10">
    <location>
        <position position="144"/>
    </location>
    <ligand>
        <name>(6S)-5-formyl-5,6,7,8-tetrahydrofolate</name>
        <dbReference type="ChEBI" id="CHEBI:57457"/>
    </ligand>
</feature>
<dbReference type="NCBIfam" id="TIGR00450">
    <property type="entry name" value="mnmE_trmE_thdF"/>
    <property type="match status" value="1"/>
</dbReference>
<dbReference type="GO" id="GO:0005525">
    <property type="term" value="F:GTP binding"/>
    <property type="evidence" value="ECO:0007669"/>
    <property type="project" value="UniProtKB-UniRule"/>
</dbReference>
<dbReference type="Pfam" id="PF12631">
    <property type="entry name" value="MnmE_helical"/>
    <property type="match status" value="1"/>
</dbReference>
<proteinExistence type="inferred from homology"/>
<feature type="binding site" evidence="10">
    <location>
        <position position="484"/>
    </location>
    <ligand>
        <name>(6S)-5-formyl-5,6,7,8-tetrahydrofolate</name>
        <dbReference type="ChEBI" id="CHEBI:57457"/>
    </ligand>
</feature>
<keyword evidence="14" id="KW-1185">Reference proteome</keyword>
<evidence type="ECO:0000256" key="3">
    <source>
        <dbReference type="ARBA" id="ARBA00022694"/>
    </source>
</evidence>
<dbReference type="Gene3D" id="3.40.50.300">
    <property type="entry name" value="P-loop containing nucleotide triphosphate hydrolases"/>
    <property type="match status" value="1"/>
</dbReference>
<dbReference type="GO" id="GO:0030488">
    <property type="term" value="P:tRNA methylation"/>
    <property type="evidence" value="ECO:0007669"/>
    <property type="project" value="TreeGrafter"/>
</dbReference>
<dbReference type="EC" id="3.6.-.-" evidence="10"/>
<evidence type="ECO:0000256" key="7">
    <source>
        <dbReference type="ARBA" id="ARBA00022842"/>
    </source>
</evidence>
<dbReference type="InterPro" id="IPR027266">
    <property type="entry name" value="TrmE/GcvT-like"/>
</dbReference>
<feature type="binding site" evidence="10">
    <location>
        <position position="274"/>
    </location>
    <ligand>
        <name>K(+)</name>
        <dbReference type="ChEBI" id="CHEBI:29103"/>
    </ligand>
</feature>
<feature type="binding site" evidence="10">
    <location>
        <position position="105"/>
    </location>
    <ligand>
        <name>(6S)-5-formyl-5,6,7,8-tetrahydrofolate</name>
        <dbReference type="ChEBI" id="CHEBI:57457"/>
    </ligand>
</feature>
<feature type="binding site" evidence="10">
    <location>
        <position position="275"/>
    </location>
    <ligand>
        <name>Mg(2+)</name>
        <dbReference type="ChEBI" id="CHEBI:18420"/>
    </ligand>
</feature>
<dbReference type="CDD" id="cd14858">
    <property type="entry name" value="TrmE_N"/>
    <property type="match status" value="1"/>
</dbReference>
<dbReference type="HAMAP" id="MF_00379">
    <property type="entry name" value="GTPase_MnmE"/>
    <property type="match status" value="1"/>
</dbReference>
<dbReference type="InterPro" id="IPR005225">
    <property type="entry name" value="Small_GTP-bd"/>
</dbReference>
<dbReference type="PROSITE" id="PS51709">
    <property type="entry name" value="G_TRME"/>
    <property type="match status" value="1"/>
</dbReference>
<feature type="binding site" evidence="10">
    <location>
        <position position="254"/>
    </location>
    <ligand>
        <name>Mg(2+)</name>
        <dbReference type="ChEBI" id="CHEBI:18420"/>
    </ligand>
</feature>
<dbReference type="FunFam" id="3.40.50.300:FF:001376">
    <property type="entry name" value="tRNA modification GTPase MnmE"/>
    <property type="match status" value="1"/>
</dbReference>
<sequence>MEDTDTIAAISTAVSESGIGVIRISGPDAVEIADRVYRSPGGKKRLAEVDTHTIHYGFIVEPEAAGNALQSGISDASEKSADVIDEVLVSVMRAPRTYTAEDVVEISCHGGILAVTRVLEAVLKAGARAAHPGEFTKRAYLNGRIDLTEAEAVMDVIESKNRFALQNAVSQVQGTLYRKIEEVRKEMLYQSAHIEACLDDPEALSFEAYLPEFSSEVQQWTKELSALLATADSGRLMQEGIRTAIVGKPNAGKSSLMNLLLGEDRAIVTPVAGTTRDVLTETITVGGMTLVVTDTAGIRETDDLVEKIGVQRAKGAIERADLIFYLIDSSTYIDTEDQEILNLIQGKKIIILQNKTDLHTLTDERQIRRMASETGLGDDIPVIPFSATEKTGLDELVSALRTMFFDGKLLFNDEIVITNARHKELLKRALESLKQLSKSIDSQMPEDFYTIDLMSAYEALGEITGQEAGEDLVDEIFSRFCMGK</sequence>
<evidence type="ECO:0000313" key="13">
    <source>
        <dbReference type="EMBL" id="MSS15846.1"/>
    </source>
</evidence>
<keyword evidence="2 10" id="KW-0963">Cytoplasm</keyword>
<evidence type="ECO:0000256" key="10">
    <source>
        <dbReference type="HAMAP-Rule" id="MF_00379"/>
    </source>
</evidence>
<dbReference type="NCBIfam" id="TIGR00231">
    <property type="entry name" value="small_GTP"/>
    <property type="match status" value="1"/>
</dbReference>
<feature type="binding site" evidence="10">
    <location>
        <begin position="250"/>
        <end position="255"/>
    </location>
    <ligand>
        <name>GTP</name>
        <dbReference type="ChEBI" id="CHEBI:37565"/>
    </ligand>
</feature>
<evidence type="ECO:0000256" key="4">
    <source>
        <dbReference type="ARBA" id="ARBA00022723"/>
    </source>
</evidence>
<dbReference type="GO" id="GO:0003924">
    <property type="term" value="F:GTPase activity"/>
    <property type="evidence" value="ECO:0007669"/>
    <property type="project" value="UniProtKB-UniRule"/>
</dbReference>
<evidence type="ECO:0000256" key="9">
    <source>
        <dbReference type="ARBA" id="ARBA00023134"/>
    </source>
</evidence>
<feature type="binding site" evidence="10">
    <location>
        <position position="271"/>
    </location>
    <ligand>
        <name>K(+)</name>
        <dbReference type="ChEBI" id="CHEBI:29103"/>
    </ligand>
</feature>
<evidence type="ECO:0000256" key="11">
    <source>
        <dbReference type="RuleBase" id="RU003313"/>
    </source>
</evidence>
<keyword evidence="9 10" id="KW-0342">GTP-binding</keyword>
<name>A0A6L5X9X6_9FIRM</name>
<dbReference type="InterPro" id="IPR027417">
    <property type="entry name" value="P-loop_NTPase"/>
</dbReference>
<evidence type="ECO:0000313" key="14">
    <source>
        <dbReference type="Proteomes" id="UP000481852"/>
    </source>
</evidence>
<dbReference type="PANTHER" id="PTHR42714:SF2">
    <property type="entry name" value="TRNA MODIFICATION GTPASE GTPBP3, MITOCHONDRIAL"/>
    <property type="match status" value="1"/>
</dbReference>
<keyword evidence="7 10" id="KW-0460">Magnesium</keyword>
<feature type="binding site" evidence="10">
    <location>
        <begin position="294"/>
        <end position="297"/>
    </location>
    <ligand>
        <name>GTP</name>
        <dbReference type="ChEBI" id="CHEBI:37565"/>
    </ligand>
</feature>
<evidence type="ECO:0000259" key="12">
    <source>
        <dbReference type="PROSITE" id="PS51709"/>
    </source>
</evidence>
<comment type="subcellular location">
    <subcellularLocation>
        <location evidence="10">Cytoplasm</location>
    </subcellularLocation>
</comment>
<comment type="cofactor">
    <cofactor evidence="10">
        <name>K(+)</name>
        <dbReference type="ChEBI" id="CHEBI:29103"/>
    </cofactor>
    <text evidence="10">Binds 1 potassium ion per subunit.</text>
</comment>
<dbReference type="AlphaFoldDB" id="A0A6L5X9X6"/>
<dbReference type="InterPro" id="IPR018948">
    <property type="entry name" value="GTP-bd_TrmE_N"/>
</dbReference>
<comment type="caution">
    <text evidence="10">Lacks conserved residue(s) required for the propagation of feature annotation.</text>
</comment>
<accession>A0A6L5X9X6</accession>
<feature type="binding site" evidence="10">
    <location>
        <position position="269"/>
    </location>
    <ligand>
        <name>K(+)</name>
        <dbReference type="ChEBI" id="CHEBI:29103"/>
    </ligand>
</feature>
<dbReference type="InterPro" id="IPR006073">
    <property type="entry name" value="GTP-bd"/>
</dbReference>
<dbReference type="PANTHER" id="PTHR42714">
    <property type="entry name" value="TRNA MODIFICATION GTPASE GTPBP3"/>
    <property type="match status" value="1"/>
</dbReference>
<dbReference type="GO" id="GO:0002098">
    <property type="term" value="P:tRNA wobble uridine modification"/>
    <property type="evidence" value="ECO:0007669"/>
    <property type="project" value="TreeGrafter"/>
</dbReference>
<dbReference type="Proteomes" id="UP000481852">
    <property type="component" value="Unassembled WGS sequence"/>
</dbReference>
<dbReference type="Gene3D" id="1.20.120.430">
    <property type="entry name" value="tRNA modification GTPase MnmE domain 2"/>
    <property type="match status" value="1"/>
</dbReference>
<dbReference type="Pfam" id="PF10396">
    <property type="entry name" value="TrmE_N"/>
    <property type="match status" value="1"/>
</dbReference>
<evidence type="ECO:0000256" key="6">
    <source>
        <dbReference type="ARBA" id="ARBA00022801"/>
    </source>
</evidence>
<reference evidence="13 14" key="1">
    <citation type="submission" date="2019-08" db="EMBL/GenBank/DDBJ databases">
        <title>In-depth cultivation of the pig gut microbiome towards novel bacterial diversity and tailored functional studies.</title>
        <authorList>
            <person name="Wylensek D."/>
            <person name="Hitch T.C.A."/>
            <person name="Clavel T."/>
        </authorList>
    </citation>
    <scope>NUCLEOTIDE SEQUENCE [LARGE SCALE GENOMIC DNA]</scope>
    <source>
        <strain evidence="13 14">Oil+RF-744-WCA-WT-11</strain>
    </source>
</reference>
<evidence type="ECO:0000256" key="2">
    <source>
        <dbReference type="ARBA" id="ARBA00022490"/>
    </source>
</evidence>
<dbReference type="InterPro" id="IPR027368">
    <property type="entry name" value="MnmE_dom2"/>
</dbReference>
<feature type="binding site" evidence="10">
    <location>
        <position position="23"/>
    </location>
    <ligand>
        <name>(6S)-5-formyl-5,6,7,8-tetrahydrofolate</name>
        <dbReference type="ChEBI" id="CHEBI:57457"/>
    </ligand>
</feature>
<dbReference type="Gene3D" id="3.30.1360.120">
    <property type="entry name" value="Probable tRNA modification gtpase trme, domain 1"/>
    <property type="match status" value="1"/>
</dbReference>
<evidence type="ECO:0000256" key="1">
    <source>
        <dbReference type="ARBA" id="ARBA00011043"/>
    </source>
</evidence>